<evidence type="ECO:0000256" key="4">
    <source>
        <dbReference type="ARBA" id="ARBA00022563"/>
    </source>
</evidence>
<evidence type="ECO:0000259" key="7">
    <source>
        <dbReference type="Pfam" id="PF01227"/>
    </source>
</evidence>
<proteinExistence type="inferred from homology"/>
<dbReference type="EC" id="3.5.4.16" evidence="6"/>
<dbReference type="NCBIfam" id="NF006826">
    <property type="entry name" value="PRK09347.1-3"/>
    <property type="match status" value="1"/>
</dbReference>
<keyword evidence="6" id="KW-0547">Nucleotide-binding</keyword>
<comment type="pathway">
    <text evidence="2 6">Cofactor biosynthesis; 7,8-dihydroneopterin triphosphate biosynthesis; 7,8-dihydroneopterin triphosphate from GTP: step 1/1.</text>
</comment>
<evidence type="ECO:0000313" key="9">
    <source>
        <dbReference type="Proteomes" id="UP000244248"/>
    </source>
</evidence>
<dbReference type="InterPro" id="IPR043133">
    <property type="entry name" value="GTP-CH-I_C/QueF"/>
</dbReference>
<dbReference type="AlphaFoldDB" id="A0A2T5MBQ2"/>
<comment type="catalytic activity">
    <reaction evidence="1 6">
        <text>GTP + H2O = 7,8-dihydroneopterin 3'-triphosphate + formate + H(+)</text>
        <dbReference type="Rhea" id="RHEA:17473"/>
        <dbReference type="ChEBI" id="CHEBI:15377"/>
        <dbReference type="ChEBI" id="CHEBI:15378"/>
        <dbReference type="ChEBI" id="CHEBI:15740"/>
        <dbReference type="ChEBI" id="CHEBI:37565"/>
        <dbReference type="ChEBI" id="CHEBI:58462"/>
        <dbReference type="EC" id="3.5.4.16"/>
    </reaction>
</comment>
<comment type="similarity">
    <text evidence="3 6">Belongs to the GTP cyclohydrolase I family.</text>
</comment>
<dbReference type="NCBIfam" id="NF006825">
    <property type="entry name" value="PRK09347.1-2"/>
    <property type="match status" value="1"/>
</dbReference>
<dbReference type="InterPro" id="IPR043134">
    <property type="entry name" value="GTP-CH-I_N"/>
</dbReference>
<dbReference type="Gene3D" id="1.10.286.10">
    <property type="match status" value="1"/>
</dbReference>
<dbReference type="GO" id="GO:0005525">
    <property type="term" value="F:GTP binding"/>
    <property type="evidence" value="ECO:0007669"/>
    <property type="project" value="UniProtKB-KW"/>
</dbReference>
<dbReference type="GO" id="GO:0005737">
    <property type="term" value="C:cytoplasm"/>
    <property type="evidence" value="ECO:0007669"/>
    <property type="project" value="TreeGrafter"/>
</dbReference>
<accession>A0A2T5MBQ2</accession>
<evidence type="ECO:0000256" key="6">
    <source>
        <dbReference type="HAMAP-Rule" id="MF_00223"/>
    </source>
</evidence>
<dbReference type="Gene3D" id="3.30.1130.10">
    <property type="match status" value="1"/>
</dbReference>
<name>A0A2T5MBQ2_9GAMM</name>
<feature type="binding site" evidence="6">
    <location>
        <position position="118"/>
    </location>
    <ligand>
        <name>Zn(2+)</name>
        <dbReference type="ChEBI" id="CHEBI:29105"/>
    </ligand>
</feature>
<dbReference type="InterPro" id="IPR001474">
    <property type="entry name" value="GTP_CycHdrlase_I"/>
</dbReference>
<keyword evidence="5 6" id="KW-0378">Hydrolase</keyword>
<keyword evidence="9" id="KW-1185">Reference proteome</keyword>
<dbReference type="SUPFAM" id="SSF55620">
    <property type="entry name" value="Tetrahydrobiopterin biosynthesis enzymes-like"/>
    <property type="match status" value="1"/>
</dbReference>
<keyword evidence="6" id="KW-0342">GTP-binding</keyword>
<dbReference type="OrthoDB" id="9801207at2"/>
<dbReference type="GO" id="GO:0046654">
    <property type="term" value="P:tetrahydrofolate biosynthetic process"/>
    <property type="evidence" value="ECO:0007669"/>
    <property type="project" value="UniProtKB-UniRule"/>
</dbReference>
<keyword evidence="4 6" id="KW-0554">One-carbon metabolism</keyword>
<dbReference type="InterPro" id="IPR020602">
    <property type="entry name" value="GTP_CycHdrlase_I_dom"/>
</dbReference>
<dbReference type="PANTHER" id="PTHR11109">
    <property type="entry name" value="GTP CYCLOHYDROLASE I"/>
    <property type="match status" value="1"/>
</dbReference>
<dbReference type="InterPro" id="IPR018234">
    <property type="entry name" value="GTP_CycHdrlase_I_CS"/>
</dbReference>
<evidence type="ECO:0000256" key="1">
    <source>
        <dbReference type="ARBA" id="ARBA00001052"/>
    </source>
</evidence>
<feature type="binding site" evidence="6">
    <location>
        <position position="189"/>
    </location>
    <ligand>
        <name>Zn(2+)</name>
        <dbReference type="ChEBI" id="CHEBI:29105"/>
    </ligand>
</feature>
<dbReference type="PANTHER" id="PTHR11109:SF7">
    <property type="entry name" value="GTP CYCLOHYDROLASE 1"/>
    <property type="match status" value="1"/>
</dbReference>
<dbReference type="PROSITE" id="PS00860">
    <property type="entry name" value="GTP_CYCLOHYDROL_1_2"/>
    <property type="match status" value="1"/>
</dbReference>
<evidence type="ECO:0000256" key="3">
    <source>
        <dbReference type="ARBA" id="ARBA00008085"/>
    </source>
</evidence>
<dbReference type="GO" id="GO:0003934">
    <property type="term" value="F:GTP cyclohydrolase I activity"/>
    <property type="evidence" value="ECO:0007669"/>
    <property type="project" value="UniProtKB-UniRule"/>
</dbReference>
<keyword evidence="6" id="KW-0479">Metal-binding</keyword>
<keyword evidence="6" id="KW-0862">Zinc</keyword>
<dbReference type="HAMAP" id="MF_00223">
    <property type="entry name" value="FolE"/>
    <property type="match status" value="1"/>
</dbReference>
<dbReference type="EMBL" id="QANS01000008">
    <property type="protein sequence ID" value="PTU29170.1"/>
    <property type="molecule type" value="Genomic_DNA"/>
</dbReference>
<comment type="caution">
    <text evidence="8">The sequence shown here is derived from an EMBL/GenBank/DDBJ whole genome shotgun (WGS) entry which is preliminary data.</text>
</comment>
<dbReference type="FunFam" id="3.30.1130.10:FF:000001">
    <property type="entry name" value="GTP cyclohydrolase 1"/>
    <property type="match status" value="1"/>
</dbReference>
<dbReference type="NCBIfam" id="TIGR00063">
    <property type="entry name" value="folE"/>
    <property type="match status" value="1"/>
</dbReference>
<evidence type="ECO:0000256" key="2">
    <source>
        <dbReference type="ARBA" id="ARBA00005080"/>
    </source>
</evidence>
<dbReference type="GO" id="GO:0006729">
    <property type="term" value="P:tetrahydrobiopterin biosynthetic process"/>
    <property type="evidence" value="ECO:0007669"/>
    <property type="project" value="TreeGrafter"/>
</dbReference>
<dbReference type="Proteomes" id="UP000244248">
    <property type="component" value="Unassembled WGS sequence"/>
</dbReference>
<comment type="subunit">
    <text evidence="6">Homopolymer.</text>
</comment>
<protein>
    <recommendedName>
        <fullName evidence="6">GTP cyclohydrolase 1</fullName>
        <ecNumber evidence="6">3.5.4.16</ecNumber>
    </recommendedName>
    <alternativeName>
        <fullName evidence="6">GTP cyclohydrolase I</fullName>
        <shortName evidence="6">GTP-CH-I</shortName>
    </alternativeName>
</protein>
<dbReference type="UniPathway" id="UPA00848">
    <property type="reaction ID" value="UER00151"/>
</dbReference>
<evidence type="ECO:0000256" key="5">
    <source>
        <dbReference type="ARBA" id="ARBA00022801"/>
    </source>
</evidence>
<dbReference type="GO" id="GO:0006730">
    <property type="term" value="P:one-carbon metabolic process"/>
    <property type="evidence" value="ECO:0007669"/>
    <property type="project" value="UniProtKB-UniRule"/>
</dbReference>
<feature type="binding site" evidence="6">
    <location>
        <position position="121"/>
    </location>
    <ligand>
        <name>Zn(2+)</name>
        <dbReference type="ChEBI" id="CHEBI:29105"/>
    </ligand>
</feature>
<sequence length="227" mass="25752">MPTRLLGPGTNQVDRDFFNDGIWTLGHEPRAEQVWDNLRRNQKTSAAMEAQFRAIIEAVGENPEREGLVRTPLRAAKAMQYLTQGYEQDINEIVNGAIFESENDQMVIVRHIEMYSLCEHHLLPFIGKCHVAYLPDGKVIGLSKIPRIVDMFARRLQIQENLTKQIGECVQNVTGAKGVAVVIEAKHLCAMMRGVGKQNSDMVTSVMLGRFREDSRTRQEFLDLIRS</sequence>
<reference evidence="8 9" key="1">
    <citation type="submission" date="2018-04" db="EMBL/GenBank/DDBJ databases">
        <title>Novel species isolated from glacier.</title>
        <authorList>
            <person name="Liu Q."/>
            <person name="Xin Y.-H."/>
        </authorList>
    </citation>
    <scope>NUCLEOTIDE SEQUENCE [LARGE SCALE GENOMIC DNA]</scope>
    <source>
        <strain evidence="8 9">GT1R17</strain>
    </source>
</reference>
<dbReference type="Pfam" id="PF01227">
    <property type="entry name" value="GTP_cyclohydroI"/>
    <property type="match status" value="1"/>
</dbReference>
<gene>
    <name evidence="6 8" type="primary">folE</name>
    <name evidence="8" type="ORF">CJD38_17290</name>
</gene>
<dbReference type="GO" id="GO:0008270">
    <property type="term" value="F:zinc ion binding"/>
    <property type="evidence" value="ECO:0007669"/>
    <property type="project" value="UniProtKB-UniRule"/>
</dbReference>
<feature type="domain" description="GTP cyclohydrolase I" evidence="7">
    <location>
        <begin position="48"/>
        <end position="226"/>
    </location>
</feature>
<organism evidence="8 9">
    <name type="scientific">Stenotrophobium rhamnosiphilum</name>
    <dbReference type="NCBI Taxonomy" id="2029166"/>
    <lineage>
        <taxon>Bacteria</taxon>
        <taxon>Pseudomonadati</taxon>
        <taxon>Pseudomonadota</taxon>
        <taxon>Gammaproteobacteria</taxon>
        <taxon>Nevskiales</taxon>
        <taxon>Nevskiaceae</taxon>
        <taxon>Stenotrophobium</taxon>
    </lineage>
</organism>
<evidence type="ECO:0000313" key="8">
    <source>
        <dbReference type="EMBL" id="PTU29170.1"/>
    </source>
</evidence>